<keyword evidence="3" id="KW-1185">Reference proteome</keyword>
<dbReference type="EMBL" id="CAJVPL010019145">
    <property type="protein sequence ID" value="CAG8704263.1"/>
    <property type="molecule type" value="Genomic_DNA"/>
</dbReference>
<protein>
    <submittedName>
        <fullName evidence="2">10216_t:CDS:1</fullName>
    </submittedName>
</protein>
<proteinExistence type="predicted"/>
<sequence>LLNTLIFDTVIDLQKKEKLINTVVEKIQDQTFRLGTCETDTDEEIQQHSETDSNILENWQEYLADNPTQTNNENRDTNELGSTSQNRQLINLGQNNETSEDEKEGYWSETRHSNNSSDNQIITDDLERTGSNNDEIL</sequence>
<comment type="caution">
    <text evidence="2">The sequence shown here is derived from an EMBL/GenBank/DDBJ whole genome shotgun (WGS) entry which is preliminary data.</text>
</comment>
<feature type="non-terminal residue" evidence="2">
    <location>
        <position position="137"/>
    </location>
</feature>
<evidence type="ECO:0000313" key="2">
    <source>
        <dbReference type="EMBL" id="CAG8704263.1"/>
    </source>
</evidence>
<organism evidence="2 3">
    <name type="scientific">Ambispora gerdemannii</name>
    <dbReference type="NCBI Taxonomy" id="144530"/>
    <lineage>
        <taxon>Eukaryota</taxon>
        <taxon>Fungi</taxon>
        <taxon>Fungi incertae sedis</taxon>
        <taxon>Mucoromycota</taxon>
        <taxon>Glomeromycotina</taxon>
        <taxon>Glomeromycetes</taxon>
        <taxon>Archaeosporales</taxon>
        <taxon>Ambisporaceae</taxon>
        <taxon>Ambispora</taxon>
    </lineage>
</organism>
<reference evidence="2" key="1">
    <citation type="submission" date="2021-06" db="EMBL/GenBank/DDBJ databases">
        <authorList>
            <person name="Kallberg Y."/>
            <person name="Tangrot J."/>
            <person name="Rosling A."/>
        </authorList>
    </citation>
    <scope>NUCLEOTIDE SEQUENCE</scope>
    <source>
        <strain evidence="2">MT106</strain>
    </source>
</reference>
<evidence type="ECO:0000256" key="1">
    <source>
        <dbReference type="SAM" id="MobiDB-lite"/>
    </source>
</evidence>
<evidence type="ECO:0000313" key="3">
    <source>
        <dbReference type="Proteomes" id="UP000789831"/>
    </source>
</evidence>
<feature type="region of interest" description="Disordered" evidence="1">
    <location>
        <begin position="65"/>
        <end position="137"/>
    </location>
</feature>
<name>A0A9N9HT49_9GLOM</name>
<feature type="compositionally biased region" description="Polar residues" evidence="1">
    <location>
        <begin position="79"/>
        <end position="97"/>
    </location>
</feature>
<feature type="compositionally biased region" description="Polar residues" evidence="1">
    <location>
        <begin position="113"/>
        <end position="122"/>
    </location>
</feature>
<dbReference type="Proteomes" id="UP000789831">
    <property type="component" value="Unassembled WGS sequence"/>
</dbReference>
<feature type="non-terminal residue" evidence="2">
    <location>
        <position position="1"/>
    </location>
</feature>
<gene>
    <name evidence="2" type="ORF">AGERDE_LOCUS13660</name>
</gene>
<dbReference type="AlphaFoldDB" id="A0A9N9HT49"/>
<accession>A0A9N9HT49</accession>